<keyword evidence="3" id="KW-1185">Reference proteome</keyword>
<comment type="caution">
    <text evidence="2">The sequence shown here is derived from an EMBL/GenBank/DDBJ whole genome shotgun (WGS) entry which is preliminary data.</text>
</comment>
<dbReference type="Proteomes" id="UP001391051">
    <property type="component" value="Unassembled WGS sequence"/>
</dbReference>
<name>A0ABR1QTM4_9PEZI</name>
<dbReference type="RefSeq" id="XP_066705185.1">
    <property type="nucleotide sequence ID" value="XM_066836292.1"/>
</dbReference>
<reference evidence="2 3" key="1">
    <citation type="submission" date="2023-01" db="EMBL/GenBank/DDBJ databases">
        <title>Analysis of 21 Apiospora genomes using comparative genomics revels a genus with tremendous synthesis potential of carbohydrate active enzymes and secondary metabolites.</title>
        <authorList>
            <person name="Sorensen T."/>
        </authorList>
    </citation>
    <scope>NUCLEOTIDE SEQUENCE [LARGE SCALE GENOMIC DNA]</scope>
    <source>
        <strain evidence="2 3">CBS 24483</strain>
    </source>
</reference>
<evidence type="ECO:0000313" key="2">
    <source>
        <dbReference type="EMBL" id="KAK7965793.1"/>
    </source>
</evidence>
<dbReference type="EMBL" id="JAQQWE010000001">
    <property type="protein sequence ID" value="KAK7965793.1"/>
    <property type="molecule type" value="Genomic_DNA"/>
</dbReference>
<evidence type="ECO:0000256" key="1">
    <source>
        <dbReference type="SAM" id="MobiDB-lite"/>
    </source>
</evidence>
<feature type="region of interest" description="Disordered" evidence="1">
    <location>
        <begin position="40"/>
        <end position="59"/>
    </location>
</feature>
<organism evidence="2 3">
    <name type="scientific">Apiospora aurea</name>
    <dbReference type="NCBI Taxonomy" id="335848"/>
    <lineage>
        <taxon>Eukaryota</taxon>
        <taxon>Fungi</taxon>
        <taxon>Dikarya</taxon>
        <taxon>Ascomycota</taxon>
        <taxon>Pezizomycotina</taxon>
        <taxon>Sordariomycetes</taxon>
        <taxon>Xylariomycetidae</taxon>
        <taxon>Amphisphaeriales</taxon>
        <taxon>Apiosporaceae</taxon>
        <taxon>Apiospora</taxon>
    </lineage>
</organism>
<evidence type="ECO:0000313" key="3">
    <source>
        <dbReference type="Proteomes" id="UP001391051"/>
    </source>
</evidence>
<dbReference type="GeneID" id="92069354"/>
<protein>
    <submittedName>
        <fullName evidence="2">Uncharacterized protein</fullName>
    </submittedName>
</protein>
<accession>A0ABR1QTM4</accession>
<sequence length="59" mass="6513">MSLISIHLSLCDHSLTTESKGTSHPDARIYTGYWKHPPQGQIELTPDPSTFPSVSAYGR</sequence>
<proteinExistence type="predicted"/>
<gene>
    <name evidence="2" type="ORF">PG986_000070</name>
</gene>